<gene>
    <name evidence="2" type="ORF">SGFS_021230</name>
</gene>
<evidence type="ECO:0000313" key="3">
    <source>
        <dbReference type="Proteomes" id="UP001321542"/>
    </source>
</evidence>
<organism evidence="2 3">
    <name type="scientific">Streptomyces graminofaciens</name>
    <dbReference type="NCBI Taxonomy" id="68212"/>
    <lineage>
        <taxon>Bacteria</taxon>
        <taxon>Bacillati</taxon>
        <taxon>Actinomycetota</taxon>
        <taxon>Actinomycetes</taxon>
        <taxon>Kitasatosporales</taxon>
        <taxon>Streptomycetaceae</taxon>
        <taxon>Streptomyces</taxon>
    </lineage>
</organism>
<feature type="region of interest" description="Disordered" evidence="1">
    <location>
        <begin position="50"/>
        <end position="81"/>
    </location>
</feature>
<dbReference type="Proteomes" id="UP001321542">
    <property type="component" value="Chromosome"/>
</dbReference>
<dbReference type="RefSeq" id="WP_286249493.1">
    <property type="nucleotide sequence ID" value="NZ_AP018448.1"/>
</dbReference>
<accession>A0ABM7F2H9</accession>
<sequence length="81" mass="8665">MSFTPTDRVLASPRHLAGGGLDRIGDTLGPLIHLFGWNYTHDAFSDQLRADGSLPSSVSTQDQAPAIAATPTATPPWARHR</sequence>
<reference evidence="2 3" key="1">
    <citation type="journal article" date="2010" name="ChemBioChem">
        <title>Cloning and characterization of the biosynthetic gene cluster of 16-membered macrolide antibiotic FD-891: involvement of a dual functional cytochrome P450 monooxygenase catalyzing epoxidation and hydroxylation.</title>
        <authorList>
            <person name="Kudo F."/>
            <person name="Motegi A."/>
            <person name="Mizoue K."/>
            <person name="Eguchi T."/>
        </authorList>
    </citation>
    <scope>NUCLEOTIDE SEQUENCE [LARGE SCALE GENOMIC DNA]</scope>
    <source>
        <strain evidence="2 3">A-8890</strain>
    </source>
</reference>
<evidence type="ECO:0000256" key="1">
    <source>
        <dbReference type="SAM" id="MobiDB-lite"/>
    </source>
</evidence>
<protein>
    <submittedName>
        <fullName evidence="2">Uncharacterized protein</fullName>
    </submittedName>
</protein>
<name>A0ABM7F2H9_9ACTN</name>
<reference evidence="2 3" key="2">
    <citation type="journal article" date="2023" name="ChemBioChem">
        <title>Acyltransferase Domain Exchange between Two Independent Type I Polyketide Synthases in the Same Producer Strain of Macrolide Antibiotics.</title>
        <authorList>
            <person name="Kudo F."/>
            <person name="Kishikawa K."/>
            <person name="Tsuboi K."/>
            <person name="Kido T."/>
            <person name="Usui T."/>
            <person name="Hashimoto J."/>
            <person name="Shin-Ya K."/>
            <person name="Miyanaga A."/>
            <person name="Eguchi T."/>
        </authorList>
    </citation>
    <scope>NUCLEOTIDE SEQUENCE [LARGE SCALE GENOMIC DNA]</scope>
    <source>
        <strain evidence="2 3">A-8890</strain>
    </source>
</reference>
<feature type="compositionally biased region" description="Polar residues" evidence="1">
    <location>
        <begin position="54"/>
        <end position="63"/>
    </location>
</feature>
<dbReference type="EMBL" id="AP018448">
    <property type="protein sequence ID" value="BBC30829.1"/>
    <property type="molecule type" value="Genomic_DNA"/>
</dbReference>
<keyword evidence="3" id="KW-1185">Reference proteome</keyword>
<feature type="compositionally biased region" description="Low complexity" evidence="1">
    <location>
        <begin position="64"/>
        <end position="81"/>
    </location>
</feature>
<proteinExistence type="predicted"/>
<evidence type="ECO:0000313" key="2">
    <source>
        <dbReference type="EMBL" id="BBC30829.1"/>
    </source>
</evidence>